<sequence>MRKLKLLVQDMQSQQDEPSAFGGDGLELEELGDAVMKEMTRQVRLEALRQEQNGKSEEFYAKNVRTEPLEPSDGLCTKKLLVVELNSPKAPNLDVVDCPGLVAAAAKGRPENVAAQTAQLVRSYAKKHRSSALFV</sequence>
<organism evidence="1">
    <name type="scientific">Cladocopium goreaui</name>
    <dbReference type="NCBI Taxonomy" id="2562237"/>
    <lineage>
        <taxon>Eukaryota</taxon>
        <taxon>Sar</taxon>
        <taxon>Alveolata</taxon>
        <taxon>Dinophyceae</taxon>
        <taxon>Suessiales</taxon>
        <taxon>Symbiodiniaceae</taxon>
        <taxon>Cladocopium</taxon>
    </lineage>
</organism>
<reference evidence="1" key="1">
    <citation type="submission" date="2022-10" db="EMBL/GenBank/DDBJ databases">
        <authorList>
            <person name="Chen Y."/>
            <person name="Dougan E. K."/>
            <person name="Chan C."/>
            <person name="Rhodes N."/>
            <person name="Thang M."/>
        </authorList>
    </citation>
    <scope>NUCLEOTIDE SEQUENCE</scope>
</reference>
<dbReference type="EMBL" id="CAMXCT010003629">
    <property type="protein sequence ID" value="CAI4005459.1"/>
    <property type="molecule type" value="Genomic_DNA"/>
</dbReference>
<feature type="non-terminal residue" evidence="1">
    <location>
        <position position="135"/>
    </location>
</feature>
<dbReference type="Proteomes" id="UP001152797">
    <property type="component" value="Unassembled WGS sequence"/>
</dbReference>
<name>A0A9P1DA01_9DINO</name>
<reference evidence="2" key="2">
    <citation type="submission" date="2024-04" db="EMBL/GenBank/DDBJ databases">
        <authorList>
            <person name="Chen Y."/>
            <person name="Shah S."/>
            <person name="Dougan E. K."/>
            <person name="Thang M."/>
            <person name="Chan C."/>
        </authorList>
    </citation>
    <scope>NUCLEOTIDE SEQUENCE [LARGE SCALE GENOMIC DNA]</scope>
</reference>
<proteinExistence type="predicted"/>
<dbReference type="AlphaFoldDB" id="A0A9P1DA01"/>
<protein>
    <submittedName>
        <fullName evidence="3">CAP-Gly domain-containing protein</fullName>
    </submittedName>
</protein>
<dbReference type="Gene3D" id="3.40.50.300">
    <property type="entry name" value="P-loop containing nucleotide triphosphate hydrolases"/>
    <property type="match status" value="1"/>
</dbReference>
<gene>
    <name evidence="1" type="ORF">C1SCF055_LOCUS31178</name>
</gene>
<dbReference type="EMBL" id="CAMXCT020003629">
    <property type="protein sequence ID" value="CAL1158834.1"/>
    <property type="molecule type" value="Genomic_DNA"/>
</dbReference>
<evidence type="ECO:0000313" key="3">
    <source>
        <dbReference type="EMBL" id="CAL4792771.1"/>
    </source>
</evidence>
<evidence type="ECO:0000313" key="2">
    <source>
        <dbReference type="EMBL" id="CAL1158834.1"/>
    </source>
</evidence>
<evidence type="ECO:0000313" key="4">
    <source>
        <dbReference type="Proteomes" id="UP001152797"/>
    </source>
</evidence>
<dbReference type="InterPro" id="IPR027417">
    <property type="entry name" value="P-loop_NTPase"/>
</dbReference>
<dbReference type="OrthoDB" id="415706at2759"/>
<evidence type="ECO:0000313" key="1">
    <source>
        <dbReference type="EMBL" id="CAI4005459.1"/>
    </source>
</evidence>
<keyword evidence="4" id="KW-1185">Reference proteome</keyword>
<accession>A0A9P1DA01</accession>
<comment type="caution">
    <text evidence="1">The sequence shown here is derived from an EMBL/GenBank/DDBJ whole genome shotgun (WGS) entry which is preliminary data.</text>
</comment>
<dbReference type="EMBL" id="CAMXCT030003629">
    <property type="protein sequence ID" value="CAL4792771.1"/>
    <property type="molecule type" value="Genomic_DNA"/>
</dbReference>